<gene>
    <name evidence="1" type="ORF">Fcan01_04180</name>
</gene>
<evidence type="ECO:0000313" key="2">
    <source>
        <dbReference type="Proteomes" id="UP000198287"/>
    </source>
</evidence>
<reference evidence="1 2" key="1">
    <citation type="submission" date="2015-12" db="EMBL/GenBank/DDBJ databases">
        <title>The genome of Folsomia candida.</title>
        <authorList>
            <person name="Faddeeva A."/>
            <person name="Derks M.F."/>
            <person name="Anvar Y."/>
            <person name="Smit S."/>
            <person name="Van Straalen N."/>
            <person name="Roelofs D."/>
        </authorList>
    </citation>
    <scope>NUCLEOTIDE SEQUENCE [LARGE SCALE GENOMIC DNA]</scope>
    <source>
        <strain evidence="1 2">VU population</strain>
        <tissue evidence="1">Whole body</tissue>
    </source>
</reference>
<sequence length="198" mass="22687">MEGGDNPMYDGEGCPREQPWFNKGDDPPTQFINRIIGYMVHGAENEVDCAWCTVAGASFSIVADVLKSTYAFSYTDTLKYSIQKVCRDLNENQVLRLCQVAGFANCELVYVENATLLMDTLRKCVPPGYRYRWFILMRLWNKKKCGHVELLLIDRDNIDHRLVDFQQPPNSEGRIKTDLDQLEGYPYCIIGWGPSSVR</sequence>
<protein>
    <submittedName>
        <fullName evidence="1">Uncharacterized protein</fullName>
    </submittedName>
</protein>
<proteinExistence type="predicted"/>
<accession>A0A226EN62</accession>
<dbReference type="EMBL" id="LNIX01000002">
    <property type="protein sequence ID" value="OXA59103.1"/>
    <property type="molecule type" value="Genomic_DNA"/>
</dbReference>
<dbReference type="Proteomes" id="UP000198287">
    <property type="component" value="Unassembled WGS sequence"/>
</dbReference>
<name>A0A226EN62_FOLCA</name>
<keyword evidence="2" id="KW-1185">Reference proteome</keyword>
<dbReference type="AlphaFoldDB" id="A0A226EN62"/>
<evidence type="ECO:0000313" key="1">
    <source>
        <dbReference type="EMBL" id="OXA59103.1"/>
    </source>
</evidence>
<comment type="caution">
    <text evidence="1">The sequence shown here is derived from an EMBL/GenBank/DDBJ whole genome shotgun (WGS) entry which is preliminary data.</text>
</comment>
<organism evidence="1 2">
    <name type="scientific">Folsomia candida</name>
    <name type="common">Springtail</name>
    <dbReference type="NCBI Taxonomy" id="158441"/>
    <lineage>
        <taxon>Eukaryota</taxon>
        <taxon>Metazoa</taxon>
        <taxon>Ecdysozoa</taxon>
        <taxon>Arthropoda</taxon>
        <taxon>Hexapoda</taxon>
        <taxon>Collembola</taxon>
        <taxon>Entomobryomorpha</taxon>
        <taxon>Isotomoidea</taxon>
        <taxon>Isotomidae</taxon>
        <taxon>Proisotominae</taxon>
        <taxon>Folsomia</taxon>
    </lineage>
</organism>